<comment type="caution">
    <text evidence="1">The sequence shown here is derived from an EMBL/GenBank/DDBJ whole genome shotgun (WGS) entry which is preliminary data.</text>
</comment>
<dbReference type="AlphaFoldDB" id="A0A1U7GTQ0"/>
<protein>
    <submittedName>
        <fullName evidence="1">Uncharacterized protein</fullName>
    </submittedName>
</protein>
<dbReference type="Proteomes" id="UP000186391">
    <property type="component" value="Unassembled WGS sequence"/>
</dbReference>
<evidence type="ECO:0000313" key="2">
    <source>
        <dbReference type="Proteomes" id="UP000186391"/>
    </source>
</evidence>
<evidence type="ECO:0000313" key="1">
    <source>
        <dbReference type="EMBL" id="OKH11338.1"/>
    </source>
</evidence>
<proteinExistence type="predicted"/>
<dbReference type="EMBL" id="MRCA01000019">
    <property type="protein sequence ID" value="OKH11338.1"/>
    <property type="molecule type" value="Genomic_DNA"/>
</dbReference>
<name>A0A1U7GTQ0_9CYAN</name>
<gene>
    <name evidence="1" type="ORF">NIES592_21775</name>
</gene>
<accession>A0A1U7GTQ0</accession>
<keyword evidence="2" id="KW-1185">Reference proteome</keyword>
<dbReference type="RefSeq" id="WP_073556871.1">
    <property type="nucleotide sequence ID" value="NZ_MRCA01000019.1"/>
</dbReference>
<sequence>MQAQDIKQTLKSLIKEASTIDPSLAKRLEQIDRWVKDVKSGSLNGNTKRFLRLFLEQIIKDSQIWLDIQALGSQEEQEVYYTKMTATEKYWFRELFAKWLKENDPKFIIWRQKLMAGDFRQEDADLLNSVVNSIEVRGGTVIKRYIADLSMATDIIVSSRQDKALCIQLTSLANKYSQEKSDSWESTLRFWAIERGLFLNYNPGKNDFINKIVNLSLHNSDNLKSRIYLKFSL</sequence>
<dbReference type="OrthoDB" id="489576at2"/>
<organism evidence="1 2">
    <name type="scientific">Fischerella major NIES-592</name>
    <dbReference type="NCBI Taxonomy" id="210994"/>
    <lineage>
        <taxon>Bacteria</taxon>
        <taxon>Bacillati</taxon>
        <taxon>Cyanobacteriota</taxon>
        <taxon>Cyanophyceae</taxon>
        <taxon>Nostocales</taxon>
        <taxon>Hapalosiphonaceae</taxon>
        <taxon>Fischerella</taxon>
    </lineage>
</organism>
<reference evidence="1 2" key="1">
    <citation type="submission" date="2016-11" db="EMBL/GenBank/DDBJ databases">
        <title>Draft Genome Sequences of Nine Cyanobacterial Strains from Diverse Habitats.</title>
        <authorList>
            <person name="Zhu T."/>
            <person name="Hou S."/>
            <person name="Lu X."/>
            <person name="Hess W.R."/>
        </authorList>
    </citation>
    <scope>NUCLEOTIDE SEQUENCE [LARGE SCALE GENOMIC DNA]</scope>
    <source>
        <strain evidence="1 2">NIES-592</strain>
    </source>
</reference>